<accession>A0A1F7WF01</accession>
<evidence type="ECO:0008006" key="4">
    <source>
        <dbReference type="Google" id="ProtNLM"/>
    </source>
</evidence>
<keyword evidence="1" id="KW-1133">Transmembrane helix</keyword>
<dbReference type="AlphaFoldDB" id="A0A1F7WF01"/>
<evidence type="ECO:0000313" key="3">
    <source>
        <dbReference type="Proteomes" id="UP000178735"/>
    </source>
</evidence>
<keyword evidence="1" id="KW-0472">Membrane</keyword>
<comment type="caution">
    <text evidence="2">The sequence shown here is derived from an EMBL/GenBank/DDBJ whole genome shotgun (WGS) entry which is preliminary data.</text>
</comment>
<dbReference type="InterPro" id="IPR012902">
    <property type="entry name" value="N_methyl_site"/>
</dbReference>
<dbReference type="EMBL" id="MGFH01000237">
    <property type="protein sequence ID" value="OGM01401.1"/>
    <property type="molecule type" value="Genomic_DNA"/>
</dbReference>
<name>A0A1F7WF01_9BACT</name>
<evidence type="ECO:0000256" key="1">
    <source>
        <dbReference type="SAM" id="Phobius"/>
    </source>
</evidence>
<keyword evidence="1" id="KW-0812">Transmembrane</keyword>
<reference evidence="2 3" key="1">
    <citation type="journal article" date="2016" name="Nat. Commun.">
        <title>Thousands of microbial genomes shed light on interconnected biogeochemical processes in an aquifer system.</title>
        <authorList>
            <person name="Anantharaman K."/>
            <person name="Brown C.T."/>
            <person name="Hug L.A."/>
            <person name="Sharon I."/>
            <person name="Castelle C.J."/>
            <person name="Probst A.J."/>
            <person name="Thomas B.C."/>
            <person name="Singh A."/>
            <person name="Wilkins M.J."/>
            <person name="Karaoz U."/>
            <person name="Brodie E.L."/>
            <person name="Williams K.H."/>
            <person name="Hubbard S.S."/>
            <person name="Banfield J.F."/>
        </authorList>
    </citation>
    <scope>NUCLEOTIDE SEQUENCE [LARGE SCALE GENOMIC DNA]</scope>
</reference>
<dbReference type="NCBIfam" id="TIGR02532">
    <property type="entry name" value="IV_pilin_GFxxxE"/>
    <property type="match status" value="1"/>
</dbReference>
<dbReference type="STRING" id="1817813.A2008_02595"/>
<sequence>MVNNIYGAGIKCGFTFIEIMIALVVLSLGMFPLLSLFSSTTSDISYTIDNVLVTTYANELIDSILAHNFDDIPETIALSELGALSGNQFFTRLAGRLSTVKPGYERFIEISTMSINLGSAAGLCQSELDKLEKYKKIKKLIVKIKFMHNGADKCFTVGTLISGAE</sequence>
<dbReference type="Pfam" id="PF07963">
    <property type="entry name" value="N_methyl"/>
    <property type="match status" value="1"/>
</dbReference>
<dbReference type="Proteomes" id="UP000178735">
    <property type="component" value="Unassembled WGS sequence"/>
</dbReference>
<evidence type="ECO:0000313" key="2">
    <source>
        <dbReference type="EMBL" id="OGM01401.1"/>
    </source>
</evidence>
<organism evidence="2 3">
    <name type="scientific">Candidatus Wallbacteria bacterium GWC2_49_35</name>
    <dbReference type="NCBI Taxonomy" id="1817813"/>
    <lineage>
        <taxon>Bacteria</taxon>
        <taxon>Candidatus Walliibacteriota</taxon>
    </lineage>
</organism>
<proteinExistence type="predicted"/>
<feature type="transmembrane region" description="Helical" evidence="1">
    <location>
        <begin position="12"/>
        <end position="37"/>
    </location>
</feature>
<gene>
    <name evidence="2" type="ORF">A2008_02595</name>
</gene>
<protein>
    <recommendedName>
        <fullName evidence="4">Prepilin-type N-terminal cleavage/methylation domain-containing protein</fullName>
    </recommendedName>
</protein>